<sequence length="64" mass="7254">CDVKKDFILAFAHMGIPDQVKTDNGPAYTSQYTQKFFQQWGIRHTTGIPYNPTGQGIVERAHQT</sequence>
<keyword evidence="5" id="KW-0378">Hydrolase</keyword>
<evidence type="ECO:0000256" key="4">
    <source>
        <dbReference type="ARBA" id="ARBA00022759"/>
    </source>
</evidence>
<evidence type="ECO:0000259" key="7">
    <source>
        <dbReference type="PROSITE" id="PS50994"/>
    </source>
</evidence>
<dbReference type="SUPFAM" id="SSF53098">
    <property type="entry name" value="Ribonuclease H-like"/>
    <property type="match status" value="1"/>
</dbReference>
<dbReference type="GO" id="GO:0003964">
    <property type="term" value="F:RNA-directed DNA polymerase activity"/>
    <property type="evidence" value="ECO:0007669"/>
    <property type="project" value="UniProtKB-KW"/>
</dbReference>
<keyword evidence="6" id="KW-0695">RNA-directed DNA polymerase</keyword>
<gene>
    <name evidence="8" type="primary">Ervk6_2</name>
    <name evidence="8" type="ORF">PIPCHL_R15430</name>
</gene>
<evidence type="ECO:0000256" key="5">
    <source>
        <dbReference type="ARBA" id="ARBA00022801"/>
    </source>
</evidence>
<dbReference type="GO" id="GO:0035613">
    <property type="term" value="F:RNA stem-loop binding"/>
    <property type="evidence" value="ECO:0007669"/>
    <property type="project" value="TreeGrafter"/>
</dbReference>
<protein>
    <submittedName>
        <fullName evidence="8">POK6 protein</fullName>
    </submittedName>
</protein>
<dbReference type="InterPro" id="IPR036397">
    <property type="entry name" value="RNaseH_sf"/>
</dbReference>
<evidence type="ECO:0000313" key="8">
    <source>
        <dbReference type="EMBL" id="NXK39005.1"/>
    </source>
</evidence>
<dbReference type="InterPro" id="IPR001584">
    <property type="entry name" value="Integrase_cat-core"/>
</dbReference>
<dbReference type="AlphaFoldDB" id="A0A7L0J337"/>
<dbReference type="Proteomes" id="UP000520962">
    <property type="component" value="Unassembled WGS sequence"/>
</dbReference>
<evidence type="ECO:0000256" key="3">
    <source>
        <dbReference type="ARBA" id="ARBA00022722"/>
    </source>
</evidence>
<dbReference type="PROSITE" id="PS50994">
    <property type="entry name" value="INTEGRASE"/>
    <property type="match status" value="1"/>
</dbReference>
<name>A0A7L0J337_PIPCL</name>
<evidence type="ECO:0000256" key="6">
    <source>
        <dbReference type="ARBA" id="ARBA00022918"/>
    </source>
</evidence>
<keyword evidence="4" id="KW-0255">Endonuclease</keyword>
<keyword evidence="9" id="KW-1185">Reference proteome</keyword>
<feature type="non-terminal residue" evidence="8">
    <location>
        <position position="1"/>
    </location>
</feature>
<evidence type="ECO:0000256" key="1">
    <source>
        <dbReference type="ARBA" id="ARBA00022679"/>
    </source>
</evidence>
<proteinExistence type="predicted"/>
<dbReference type="EMBL" id="VXAH01000252">
    <property type="protein sequence ID" value="NXK39005.1"/>
    <property type="molecule type" value="Genomic_DNA"/>
</dbReference>
<evidence type="ECO:0000256" key="2">
    <source>
        <dbReference type="ARBA" id="ARBA00022695"/>
    </source>
</evidence>
<feature type="non-terminal residue" evidence="8">
    <location>
        <position position="64"/>
    </location>
</feature>
<keyword evidence="2" id="KW-0548">Nucleotidyltransferase</keyword>
<keyword evidence="1" id="KW-0808">Transferase</keyword>
<comment type="caution">
    <text evidence="8">The sequence shown here is derived from an EMBL/GenBank/DDBJ whole genome shotgun (WGS) entry which is preliminary data.</text>
</comment>
<organism evidence="8 9">
    <name type="scientific">Piprites chloris</name>
    <name type="common">Wing-barred manakin</name>
    <dbReference type="NCBI Taxonomy" id="114369"/>
    <lineage>
        <taxon>Eukaryota</taxon>
        <taxon>Metazoa</taxon>
        <taxon>Chordata</taxon>
        <taxon>Craniata</taxon>
        <taxon>Vertebrata</taxon>
        <taxon>Euteleostomi</taxon>
        <taxon>Archelosauria</taxon>
        <taxon>Archosauria</taxon>
        <taxon>Dinosauria</taxon>
        <taxon>Saurischia</taxon>
        <taxon>Theropoda</taxon>
        <taxon>Coelurosauria</taxon>
        <taxon>Aves</taxon>
        <taxon>Neognathae</taxon>
        <taxon>Neoaves</taxon>
        <taxon>Telluraves</taxon>
        <taxon>Australaves</taxon>
        <taxon>Passeriformes</taxon>
        <taxon>Pipridae</taxon>
        <taxon>Piprites</taxon>
    </lineage>
</organism>
<dbReference type="PANTHER" id="PTHR41694">
    <property type="entry name" value="ENDOGENOUS RETROVIRUS GROUP K MEMBER POL PROTEIN"/>
    <property type="match status" value="1"/>
</dbReference>
<dbReference type="Pfam" id="PF00665">
    <property type="entry name" value="rve"/>
    <property type="match status" value="1"/>
</dbReference>
<keyword evidence="3" id="KW-0540">Nuclease</keyword>
<reference evidence="8 9" key="1">
    <citation type="submission" date="2019-09" db="EMBL/GenBank/DDBJ databases">
        <title>Bird 10,000 Genomes (B10K) Project - Family phase.</title>
        <authorList>
            <person name="Zhang G."/>
        </authorList>
    </citation>
    <scope>NUCLEOTIDE SEQUENCE [LARGE SCALE GENOMIC DNA]</scope>
    <source>
        <strain evidence="8">B10K-DU-007-02</strain>
        <tissue evidence="8">Mixed tissue sample</tissue>
    </source>
</reference>
<evidence type="ECO:0000313" key="9">
    <source>
        <dbReference type="Proteomes" id="UP000520962"/>
    </source>
</evidence>
<accession>A0A7L0J337</accession>
<dbReference type="GO" id="GO:0015074">
    <property type="term" value="P:DNA integration"/>
    <property type="evidence" value="ECO:0007669"/>
    <property type="project" value="InterPro"/>
</dbReference>
<dbReference type="PANTHER" id="PTHR41694:SF3">
    <property type="entry name" value="RNA-DIRECTED DNA POLYMERASE-RELATED"/>
    <property type="match status" value="1"/>
</dbReference>
<dbReference type="GO" id="GO:0016787">
    <property type="term" value="F:hydrolase activity"/>
    <property type="evidence" value="ECO:0007669"/>
    <property type="project" value="UniProtKB-KW"/>
</dbReference>
<dbReference type="Gene3D" id="3.30.420.10">
    <property type="entry name" value="Ribonuclease H-like superfamily/Ribonuclease H"/>
    <property type="match status" value="1"/>
</dbReference>
<dbReference type="GO" id="GO:0004519">
    <property type="term" value="F:endonuclease activity"/>
    <property type="evidence" value="ECO:0007669"/>
    <property type="project" value="UniProtKB-KW"/>
</dbReference>
<feature type="domain" description="Integrase catalytic" evidence="7">
    <location>
        <begin position="1"/>
        <end position="64"/>
    </location>
</feature>
<dbReference type="InterPro" id="IPR012337">
    <property type="entry name" value="RNaseH-like_sf"/>
</dbReference>